<feature type="compositionally biased region" description="Polar residues" evidence="1">
    <location>
        <begin position="176"/>
        <end position="188"/>
    </location>
</feature>
<name>A0A9W8XP74_9PLEO</name>
<dbReference type="RefSeq" id="XP_056073155.1">
    <property type="nucleotide sequence ID" value="XM_056212847.1"/>
</dbReference>
<organism evidence="2 3">
    <name type="scientific">Didymosphaeria variabile</name>
    <dbReference type="NCBI Taxonomy" id="1932322"/>
    <lineage>
        <taxon>Eukaryota</taxon>
        <taxon>Fungi</taxon>
        <taxon>Dikarya</taxon>
        <taxon>Ascomycota</taxon>
        <taxon>Pezizomycotina</taxon>
        <taxon>Dothideomycetes</taxon>
        <taxon>Pleosporomycetidae</taxon>
        <taxon>Pleosporales</taxon>
        <taxon>Massarineae</taxon>
        <taxon>Didymosphaeriaceae</taxon>
        <taxon>Didymosphaeria</taxon>
    </lineage>
</organism>
<feature type="region of interest" description="Disordered" evidence="1">
    <location>
        <begin position="164"/>
        <end position="207"/>
    </location>
</feature>
<protein>
    <submittedName>
        <fullName evidence="2">Uncharacterized protein</fullName>
    </submittedName>
</protein>
<proteinExistence type="predicted"/>
<feature type="region of interest" description="Disordered" evidence="1">
    <location>
        <begin position="225"/>
        <end position="265"/>
    </location>
</feature>
<gene>
    <name evidence="2" type="ORF">N0V89_004056</name>
</gene>
<dbReference type="AlphaFoldDB" id="A0A9W8XP74"/>
<dbReference type="Proteomes" id="UP001140513">
    <property type="component" value="Unassembled WGS sequence"/>
</dbReference>
<reference evidence="2" key="1">
    <citation type="submission" date="2022-10" db="EMBL/GenBank/DDBJ databases">
        <title>Tapping the CABI collections for fungal endophytes: first genome assemblies for Collariella, Neodidymelliopsis, Ascochyta clinopodiicola, Didymella pomorum, Didymosphaeria variabile, Neocosmospora piperis and Neocucurbitaria cava.</title>
        <authorList>
            <person name="Hill R."/>
        </authorList>
    </citation>
    <scope>NUCLEOTIDE SEQUENCE</scope>
    <source>
        <strain evidence="2">IMI 356815</strain>
    </source>
</reference>
<sequence>MKVITGLLSRFKPKTFKISYAPEYKTFLQHHAVGDPLHPMHILRRREMEARKREGLWWHVTTGVDLSKSGVVRSWCRRRLRNAFTEGLKERGFDEFGRLMNAAALPEYRRLERTSERNEDWSLTGSVRLHIAPALVTARYADMREETDAVVAILLEGVKADMFSSHHSIPPPKPTRPQSRTFSQSRIPSRSKPLEQAESQVQPKTYSRQEVLSQFELPSPLRAPLSNIRFQSTPSTPIPQMKPAVRKTMQSNGSWKSRWHGWDSH</sequence>
<feature type="compositionally biased region" description="Polar residues" evidence="1">
    <location>
        <begin position="197"/>
        <end position="207"/>
    </location>
</feature>
<evidence type="ECO:0000256" key="1">
    <source>
        <dbReference type="SAM" id="MobiDB-lite"/>
    </source>
</evidence>
<evidence type="ECO:0000313" key="3">
    <source>
        <dbReference type="Proteomes" id="UP001140513"/>
    </source>
</evidence>
<evidence type="ECO:0000313" key="2">
    <source>
        <dbReference type="EMBL" id="KAJ4356029.1"/>
    </source>
</evidence>
<dbReference type="GeneID" id="80907586"/>
<comment type="caution">
    <text evidence="2">The sequence shown here is derived from an EMBL/GenBank/DDBJ whole genome shotgun (WGS) entry which is preliminary data.</text>
</comment>
<keyword evidence="3" id="KW-1185">Reference proteome</keyword>
<dbReference type="OrthoDB" id="5238363at2759"/>
<dbReference type="EMBL" id="JAPEUX010000003">
    <property type="protein sequence ID" value="KAJ4356029.1"/>
    <property type="molecule type" value="Genomic_DNA"/>
</dbReference>
<accession>A0A9W8XP74</accession>